<proteinExistence type="predicted"/>
<dbReference type="RefSeq" id="WP_180091690.1">
    <property type="nucleotide sequence ID" value="NZ_JACCGK010000008.1"/>
</dbReference>
<gene>
    <name evidence="1" type="ORF">HZU72_10140</name>
</gene>
<keyword evidence="2" id="KW-1185">Reference proteome</keyword>
<comment type="caution">
    <text evidence="1">The sequence shown here is derived from an EMBL/GenBank/DDBJ whole genome shotgun (WGS) entry which is preliminary data.</text>
</comment>
<dbReference type="EMBL" id="JACCGK010000008">
    <property type="protein sequence ID" value="NYT72787.1"/>
    <property type="molecule type" value="Genomic_DNA"/>
</dbReference>
<reference evidence="1 2" key="1">
    <citation type="submission" date="2020-07" db="EMBL/GenBank/DDBJ databases">
        <title>Halomonas sp. QX-2 draft genome sequence.</title>
        <authorList>
            <person name="Qiu X."/>
        </authorList>
    </citation>
    <scope>NUCLEOTIDE SEQUENCE [LARGE SCALE GENOMIC DNA]</scope>
    <source>
        <strain evidence="1 2">QX-2</strain>
    </source>
</reference>
<evidence type="ECO:0000313" key="2">
    <source>
        <dbReference type="Proteomes" id="UP000520876"/>
    </source>
</evidence>
<sequence>MKISIDINDDLYELALKAAEPGLDNTSDIFHEALKAYVRIQNANRLAKLGGKATAIPDISRRRVEPPRE</sequence>
<name>A0A7Z0SLR0_9GAMM</name>
<evidence type="ECO:0000313" key="1">
    <source>
        <dbReference type="EMBL" id="NYT72787.1"/>
    </source>
</evidence>
<accession>A0A7Z0SLR0</accession>
<dbReference type="AlphaFoldDB" id="A0A7Z0SLR0"/>
<protein>
    <submittedName>
        <fullName evidence="1">Type II toxin-antitoxin system VapB family antitoxin</fullName>
    </submittedName>
</protein>
<organism evidence="1 2">
    <name type="scientific">Vreelandella sedimenti</name>
    <dbReference type="NCBI Taxonomy" id="2729618"/>
    <lineage>
        <taxon>Bacteria</taxon>
        <taxon>Pseudomonadati</taxon>
        <taxon>Pseudomonadota</taxon>
        <taxon>Gammaproteobacteria</taxon>
        <taxon>Oceanospirillales</taxon>
        <taxon>Halomonadaceae</taxon>
        <taxon>Vreelandella</taxon>
    </lineage>
</organism>
<dbReference type="Proteomes" id="UP000520876">
    <property type="component" value="Unassembled WGS sequence"/>
</dbReference>